<evidence type="ECO:0000313" key="2">
    <source>
        <dbReference type="Proteomes" id="UP000504637"/>
    </source>
</evidence>
<evidence type="ECO:0000313" key="3">
    <source>
        <dbReference type="RefSeq" id="XP_033455059.1"/>
    </source>
</evidence>
<feature type="signal peptide" evidence="1">
    <location>
        <begin position="1"/>
        <end position="27"/>
    </location>
</feature>
<reference evidence="3" key="3">
    <citation type="submission" date="2025-08" db="UniProtKB">
        <authorList>
            <consortium name="RefSeq"/>
        </authorList>
    </citation>
    <scope>IDENTIFICATION</scope>
    <source>
        <strain evidence="3">CBS 342.82</strain>
    </source>
</reference>
<dbReference type="AlphaFoldDB" id="A0A6J3LQX3"/>
<evidence type="ECO:0000256" key="1">
    <source>
        <dbReference type="SAM" id="SignalP"/>
    </source>
</evidence>
<reference evidence="3" key="2">
    <citation type="submission" date="2020-04" db="EMBL/GenBank/DDBJ databases">
        <authorList>
            <consortium name="NCBI Genome Project"/>
        </authorList>
    </citation>
    <scope>NUCLEOTIDE SEQUENCE</scope>
    <source>
        <strain evidence="3">CBS 342.82</strain>
    </source>
</reference>
<proteinExistence type="predicted"/>
<name>A0A6J3LQX3_9PEZI</name>
<organism evidence="3">
    <name type="scientific">Dissoconium aciculare CBS 342.82</name>
    <dbReference type="NCBI Taxonomy" id="1314786"/>
    <lineage>
        <taxon>Eukaryota</taxon>
        <taxon>Fungi</taxon>
        <taxon>Dikarya</taxon>
        <taxon>Ascomycota</taxon>
        <taxon>Pezizomycotina</taxon>
        <taxon>Dothideomycetes</taxon>
        <taxon>Dothideomycetidae</taxon>
        <taxon>Mycosphaerellales</taxon>
        <taxon>Dissoconiaceae</taxon>
        <taxon>Dissoconium</taxon>
    </lineage>
</organism>
<dbReference type="GeneID" id="54356866"/>
<keyword evidence="1" id="KW-0732">Signal</keyword>
<gene>
    <name evidence="3" type="ORF">K489DRAFT_134603</name>
</gene>
<dbReference type="RefSeq" id="XP_033455059.1">
    <property type="nucleotide sequence ID" value="XM_033599067.1"/>
</dbReference>
<dbReference type="Proteomes" id="UP000504637">
    <property type="component" value="Unplaced"/>
</dbReference>
<protein>
    <recommendedName>
        <fullName evidence="4">Secreted protein</fullName>
    </recommendedName>
</protein>
<accession>A0A6J3LQX3</accession>
<reference evidence="3" key="1">
    <citation type="submission" date="2020-01" db="EMBL/GenBank/DDBJ databases">
        <authorList>
            <consortium name="DOE Joint Genome Institute"/>
            <person name="Haridas S."/>
            <person name="Albert R."/>
            <person name="Binder M."/>
            <person name="Bloem J."/>
            <person name="Labutti K."/>
            <person name="Salamov A."/>
            <person name="Andreopoulos B."/>
            <person name="Baker S.E."/>
            <person name="Barry K."/>
            <person name="Bills G."/>
            <person name="Bluhm B.H."/>
            <person name="Cannon C."/>
            <person name="Castanera R."/>
            <person name="Culley D.E."/>
            <person name="Daum C."/>
            <person name="Ezra D."/>
            <person name="Gonzalez J.B."/>
            <person name="Henrissat B."/>
            <person name="Kuo A."/>
            <person name="Liang C."/>
            <person name="Lipzen A."/>
            <person name="Lutzoni F."/>
            <person name="Magnuson J."/>
            <person name="Mondo S."/>
            <person name="Nolan M."/>
            <person name="Ohm R."/>
            <person name="Pangilinan J."/>
            <person name="Park H.-J."/>
            <person name="Ramirez L."/>
            <person name="Alfaro M."/>
            <person name="Sun H."/>
            <person name="Tritt A."/>
            <person name="Yoshinaga Y."/>
            <person name="Zwiers L.-H."/>
            <person name="Turgeon B.G."/>
            <person name="Goodwin S.B."/>
            <person name="Spatafora J.W."/>
            <person name="Crous P.W."/>
            <person name="Grigoriev I.V."/>
        </authorList>
    </citation>
    <scope>NUCLEOTIDE SEQUENCE</scope>
    <source>
        <strain evidence="3">CBS 342.82</strain>
    </source>
</reference>
<feature type="chain" id="PRO_5027007146" description="Secreted protein" evidence="1">
    <location>
        <begin position="28"/>
        <end position="102"/>
    </location>
</feature>
<keyword evidence="2" id="KW-1185">Reference proteome</keyword>
<evidence type="ECO:0008006" key="4">
    <source>
        <dbReference type="Google" id="ProtNLM"/>
    </source>
</evidence>
<sequence length="102" mass="12099">MDHQRRGKSVVLFSLFFFFLLPGYMTATRFPSPSYSWPYLRAFHPLSLLLIQRASYTNFSVLMLHLPSSPKTDVTLLLTWREREERKGGEERRRDRRGEMCA</sequence>